<proteinExistence type="inferred from homology"/>
<dbReference type="SUPFAM" id="SSF52374">
    <property type="entry name" value="Nucleotidylyl transferase"/>
    <property type="match status" value="1"/>
</dbReference>
<keyword evidence="4 11" id="KW-0436">Ligase</keyword>
<accession>A0A2M6W2C6</accession>
<organism evidence="14 15">
    <name type="scientific">Candidatus Magasanikbacteria bacterium CG10_big_fil_rev_8_21_14_0_10_43_6</name>
    <dbReference type="NCBI Taxonomy" id="1974650"/>
    <lineage>
        <taxon>Bacteria</taxon>
        <taxon>Candidatus Magasanikiibacteriota</taxon>
    </lineage>
</organism>
<evidence type="ECO:0000259" key="12">
    <source>
        <dbReference type="Pfam" id="PF08264"/>
    </source>
</evidence>
<dbReference type="InterPro" id="IPR014729">
    <property type="entry name" value="Rossmann-like_a/b/a_fold"/>
</dbReference>
<evidence type="ECO:0000256" key="7">
    <source>
        <dbReference type="ARBA" id="ARBA00022917"/>
    </source>
</evidence>
<evidence type="ECO:0000256" key="11">
    <source>
        <dbReference type="RuleBase" id="RU363039"/>
    </source>
</evidence>
<evidence type="ECO:0000313" key="15">
    <source>
        <dbReference type="Proteomes" id="UP000229362"/>
    </source>
</evidence>
<sequence length="500" mass="56735">MKEHYYITTTLPYVNAKPHIGFALEIIQADVIARYQRLLGKEVVFNTGTDEHGLKIHRKALEQGISTQAYCDQYAAEFDALKQALNLSYTNFIRTTDAHHKAAAQAFWSICLENGDIYKKNYSIKYCVGCELEKTDSELEDGMCTDHPNLEIETIDEENYFFRFSKFQDQLLALYEEKPDFVVPSHRQHEIKNFVAKGLQDFSISRLKEKMPWGVAVPHDDAHVMYVWFDALINYVSTIGWNTDMETFGAYWPGVQVAGKDNLRQQSAMWQAMLMSAPLPPSKQIFIHGFITSDGQKMSKTLGNVVDPFEIVDRYGVDPVRYYLLGGISAYQDGDFSHERFQEVYQSELVNGVGNLASRIITMLEKYSDATVPAMAEDMFDTAGFWKTYDTAMQEYAFHNVVHNIQTLVTACDTTISTKKPWEAEKRGEDVRPLLYQLAEGLRHIALALLPIIPGAAESILGQLGLSHTELKSLQDERGWGGMKEGTLVHKTGILFPRLT</sequence>
<feature type="domain" description="Methionyl/Valyl/Leucyl/Isoleucyl-tRNA synthetase anticodon-binding" evidence="12">
    <location>
        <begin position="387"/>
        <end position="461"/>
    </location>
</feature>
<gene>
    <name evidence="14" type="ORF">COU33_00365</name>
</gene>
<comment type="function">
    <text evidence="1">Is required not only for elongation of protein synthesis but also for the initiation of all mRNA translation through initiator tRNA(fMet) aminoacylation.</text>
</comment>
<evidence type="ECO:0000256" key="3">
    <source>
        <dbReference type="ARBA" id="ARBA00018753"/>
    </source>
</evidence>
<evidence type="ECO:0000259" key="13">
    <source>
        <dbReference type="Pfam" id="PF09334"/>
    </source>
</evidence>
<dbReference type="PRINTS" id="PR01041">
    <property type="entry name" value="TRNASYNTHMET"/>
</dbReference>
<evidence type="ECO:0000256" key="4">
    <source>
        <dbReference type="ARBA" id="ARBA00022598"/>
    </source>
</evidence>
<comment type="catalytic activity">
    <reaction evidence="10">
        <text>tRNA(Met) + L-methionine + ATP = L-methionyl-tRNA(Met) + AMP + diphosphate</text>
        <dbReference type="Rhea" id="RHEA:13481"/>
        <dbReference type="Rhea" id="RHEA-COMP:9667"/>
        <dbReference type="Rhea" id="RHEA-COMP:9698"/>
        <dbReference type="ChEBI" id="CHEBI:30616"/>
        <dbReference type="ChEBI" id="CHEBI:33019"/>
        <dbReference type="ChEBI" id="CHEBI:57844"/>
        <dbReference type="ChEBI" id="CHEBI:78442"/>
        <dbReference type="ChEBI" id="CHEBI:78530"/>
        <dbReference type="ChEBI" id="CHEBI:456215"/>
        <dbReference type="EC" id="6.1.1.10"/>
    </reaction>
</comment>
<dbReference type="EC" id="6.1.1.10" evidence="2"/>
<dbReference type="PANTHER" id="PTHR43326:SF1">
    <property type="entry name" value="METHIONINE--TRNA LIGASE, MITOCHONDRIAL"/>
    <property type="match status" value="1"/>
</dbReference>
<keyword evidence="7 11" id="KW-0648">Protein biosynthesis</keyword>
<dbReference type="NCBIfam" id="TIGR00398">
    <property type="entry name" value="metG"/>
    <property type="match status" value="1"/>
</dbReference>
<dbReference type="Pfam" id="PF09334">
    <property type="entry name" value="tRNA-synt_1g"/>
    <property type="match status" value="2"/>
</dbReference>
<comment type="similarity">
    <text evidence="11">Belongs to the class-I aminoacyl-tRNA synthetase family.</text>
</comment>
<dbReference type="InterPro" id="IPR033911">
    <property type="entry name" value="MetRS_core"/>
</dbReference>
<evidence type="ECO:0000256" key="9">
    <source>
        <dbReference type="ARBA" id="ARBA00030904"/>
    </source>
</evidence>
<dbReference type="InterPro" id="IPR015413">
    <property type="entry name" value="Methionyl/Leucyl_tRNA_Synth"/>
</dbReference>
<dbReference type="Gene3D" id="3.40.50.620">
    <property type="entry name" value="HUPs"/>
    <property type="match status" value="1"/>
</dbReference>
<dbReference type="PANTHER" id="PTHR43326">
    <property type="entry name" value="METHIONYL-TRNA SYNTHETASE"/>
    <property type="match status" value="1"/>
</dbReference>
<evidence type="ECO:0000256" key="1">
    <source>
        <dbReference type="ARBA" id="ARBA00003314"/>
    </source>
</evidence>
<name>A0A2M6W2C6_9BACT</name>
<keyword evidence="6 11" id="KW-0067">ATP-binding</keyword>
<feature type="domain" description="Methionyl/Leucyl tRNA synthetase" evidence="13">
    <location>
        <begin position="153"/>
        <end position="360"/>
    </location>
</feature>
<dbReference type="GO" id="GO:0006431">
    <property type="term" value="P:methionyl-tRNA aminoacylation"/>
    <property type="evidence" value="ECO:0007669"/>
    <property type="project" value="InterPro"/>
</dbReference>
<dbReference type="Proteomes" id="UP000229362">
    <property type="component" value="Unassembled WGS sequence"/>
</dbReference>
<keyword evidence="8 11" id="KW-0030">Aminoacyl-tRNA synthetase</keyword>
<dbReference type="GO" id="GO:0004825">
    <property type="term" value="F:methionine-tRNA ligase activity"/>
    <property type="evidence" value="ECO:0007669"/>
    <property type="project" value="UniProtKB-EC"/>
</dbReference>
<evidence type="ECO:0000313" key="14">
    <source>
        <dbReference type="EMBL" id="PIT86938.1"/>
    </source>
</evidence>
<evidence type="ECO:0000256" key="5">
    <source>
        <dbReference type="ARBA" id="ARBA00022741"/>
    </source>
</evidence>
<dbReference type="InterPro" id="IPR023457">
    <property type="entry name" value="Met-tRNA_synth_2"/>
</dbReference>
<dbReference type="EMBL" id="PFBZ01000017">
    <property type="protein sequence ID" value="PIT86938.1"/>
    <property type="molecule type" value="Genomic_DNA"/>
</dbReference>
<dbReference type="GO" id="GO:0005524">
    <property type="term" value="F:ATP binding"/>
    <property type="evidence" value="ECO:0007669"/>
    <property type="project" value="UniProtKB-KW"/>
</dbReference>
<dbReference type="Pfam" id="PF08264">
    <property type="entry name" value="Anticodon_1"/>
    <property type="match status" value="1"/>
</dbReference>
<reference evidence="15" key="1">
    <citation type="submission" date="2017-09" db="EMBL/GenBank/DDBJ databases">
        <title>Depth-based differentiation of microbial function through sediment-hosted aquifers and enrichment of novel symbionts in the deep terrestrial subsurface.</title>
        <authorList>
            <person name="Probst A.J."/>
            <person name="Ladd B."/>
            <person name="Jarett J.K."/>
            <person name="Geller-Mcgrath D.E."/>
            <person name="Sieber C.M.K."/>
            <person name="Emerson J.B."/>
            <person name="Anantharaman K."/>
            <person name="Thomas B.C."/>
            <person name="Malmstrom R."/>
            <person name="Stieglmeier M."/>
            <person name="Klingl A."/>
            <person name="Woyke T."/>
            <person name="Ryan C.M."/>
            <person name="Banfield J.F."/>
        </authorList>
    </citation>
    <scope>NUCLEOTIDE SEQUENCE [LARGE SCALE GENOMIC DNA]</scope>
</reference>
<dbReference type="InterPro" id="IPR009080">
    <property type="entry name" value="tRNAsynth_Ia_anticodon-bd"/>
</dbReference>
<dbReference type="SUPFAM" id="SSF47323">
    <property type="entry name" value="Anticodon-binding domain of a subclass of class I aminoacyl-tRNA synthetases"/>
    <property type="match status" value="1"/>
</dbReference>
<dbReference type="Gene3D" id="1.10.730.10">
    <property type="entry name" value="Isoleucyl-tRNA Synthetase, Domain 1"/>
    <property type="match status" value="1"/>
</dbReference>
<evidence type="ECO:0000256" key="2">
    <source>
        <dbReference type="ARBA" id="ARBA00012838"/>
    </source>
</evidence>
<dbReference type="FunFam" id="2.170.220.10:FF:000001">
    <property type="entry name" value="methionine--tRNA ligase, mitochondrial"/>
    <property type="match status" value="1"/>
</dbReference>
<evidence type="ECO:0000256" key="6">
    <source>
        <dbReference type="ARBA" id="ARBA00022840"/>
    </source>
</evidence>
<comment type="caution">
    <text evidence="14">The sequence shown here is derived from an EMBL/GenBank/DDBJ whole genome shotgun (WGS) entry which is preliminary data.</text>
</comment>
<dbReference type="CDD" id="cd00814">
    <property type="entry name" value="MetRS_core"/>
    <property type="match status" value="1"/>
</dbReference>
<feature type="domain" description="Methionyl/Leucyl tRNA synthetase" evidence="13">
    <location>
        <begin position="5"/>
        <end position="144"/>
    </location>
</feature>
<protein>
    <recommendedName>
        <fullName evidence="3">Methionine--tRNA ligase</fullName>
        <ecNumber evidence="2">6.1.1.10</ecNumber>
    </recommendedName>
    <alternativeName>
        <fullName evidence="9">Methionyl-tRNA synthetase</fullName>
    </alternativeName>
</protein>
<dbReference type="AlphaFoldDB" id="A0A2M6W2C6"/>
<dbReference type="Gene3D" id="2.170.220.10">
    <property type="match status" value="1"/>
</dbReference>
<dbReference type="InterPro" id="IPR014758">
    <property type="entry name" value="Met-tRNA_synth"/>
</dbReference>
<dbReference type="InterPro" id="IPR013155">
    <property type="entry name" value="M/V/L/I-tRNA-synth_anticd-bd"/>
</dbReference>
<keyword evidence="5 11" id="KW-0547">Nucleotide-binding</keyword>
<evidence type="ECO:0000256" key="10">
    <source>
        <dbReference type="ARBA" id="ARBA00047364"/>
    </source>
</evidence>
<evidence type="ECO:0000256" key="8">
    <source>
        <dbReference type="ARBA" id="ARBA00023146"/>
    </source>
</evidence>